<protein>
    <recommendedName>
        <fullName evidence="1">DUF7033 domain-containing protein</fullName>
    </recommendedName>
</protein>
<evidence type="ECO:0000313" key="3">
    <source>
        <dbReference type="Proteomes" id="UP000263900"/>
    </source>
</evidence>
<dbReference type="AlphaFoldDB" id="A0A3B7MR72"/>
<proteinExistence type="predicted"/>
<evidence type="ECO:0000259" key="1">
    <source>
        <dbReference type="Pfam" id="PF23019"/>
    </source>
</evidence>
<dbReference type="EMBL" id="CP032157">
    <property type="protein sequence ID" value="AXY76297.1"/>
    <property type="molecule type" value="Genomic_DNA"/>
</dbReference>
<feature type="domain" description="DUF7033" evidence="1">
    <location>
        <begin position="94"/>
        <end position="181"/>
    </location>
</feature>
<dbReference type="OrthoDB" id="5573484at2"/>
<organism evidence="2 3">
    <name type="scientific">Paraflavitalea soli</name>
    <dbReference type="NCBI Taxonomy" id="2315862"/>
    <lineage>
        <taxon>Bacteria</taxon>
        <taxon>Pseudomonadati</taxon>
        <taxon>Bacteroidota</taxon>
        <taxon>Chitinophagia</taxon>
        <taxon>Chitinophagales</taxon>
        <taxon>Chitinophagaceae</taxon>
        <taxon>Paraflavitalea</taxon>
    </lineage>
</organism>
<accession>A0A3B7MR72</accession>
<dbReference type="RefSeq" id="WP_119052175.1">
    <property type="nucleotide sequence ID" value="NZ_CP032157.1"/>
</dbReference>
<dbReference type="KEGG" id="pseg:D3H65_20885"/>
<sequence length="439" mass="51507">MLLYCNTITPRLQYIVEFFNKELFETPITITADRSQFEQASGPKLNYSSHEFAGTAFSIHPVGLLFESGIRPQAIQCFTANGHVAFFSTSGDFPFDIFAASFYLLSRYEEYLPHEKDEYGRYAHINSLAFREGFLDQPLVNYWLQGLKQALSQRYPALLFRKHNFKCILSYDIDIAWSYLHKGFARTAGGFARSILKGEWALVKDRWDVLRGTKKDPYDCFEWLDALHLYCRSRPYYFFLVARKQVGYDKNTPTHVKAFRQLIEYYAHTYKTGIHPSWQSGDDVDLLSEEKEWLEVVADTEIIRSRQHYIRFELPDTYRRLIKAGIEKDFSMGYGSINGFRASVCSSFAWYDLKNETATPLLIYPFCFMDANSFYEQKDTPQQAYAELILYHEQVRKMNGMMISIWHNSILGTDKTFAGWREMFELFMKETVYWDAYSD</sequence>
<name>A0A3B7MR72_9BACT</name>
<dbReference type="InterPro" id="IPR054297">
    <property type="entry name" value="DUF7033"/>
</dbReference>
<dbReference type="Proteomes" id="UP000263900">
    <property type="component" value="Chromosome"/>
</dbReference>
<dbReference type="Pfam" id="PF23019">
    <property type="entry name" value="DUF7033"/>
    <property type="match status" value="1"/>
</dbReference>
<dbReference type="Gene3D" id="3.20.20.370">
    <property type="entry name" value="Glycoside hydrolase/deacetylase"/>
    <property type="match status" value="1"/>
</dbReference>
<reference evidence="2 3" key="1">
    <citation type="submission" date="2018-09" db="EMBL/GenBank/DDBJ databases">
        <title>Genome sequencing of strain 6GH32-13.</title>
        <authorList>
            <person name="Weon H.-Y."/>
            <person name="Heo J."/>
            <person name="Kwon S.-W."/>
        </authorList>
    </citation>
    <scope>NUCLEOTIDE SEQUENCE [LARGE SCALE GENOMIC DNA]</scope>
    <source>
        <strain evidence="2 3">5GH32-13</strain>
    </source>
</reference>
<keyword evidence="3" id="KW-1185">Reference proteome</keyword>
<dbReference type="CDD" id="cd10931">
    <property type="entry name" value="CE4_u7"/>
    <property type="match status" value="1"/>
</dbReference>
<evidence type="ECO:0000313" key="2">
    <source>
        <dbReference type="EMBL" id="AXY76297.1"/>
    </source>
</evidence>
<gene>
    <name evidence="2" type="ORF">D3H65_20885</name>
</gene>